<evidence type="ECO:0000256" key="1">
    <source>
        <dbReference type="ARBA" id="ARBA00022723"/>
    </source>
</evidence>
<dbReference type="InterPro" id="IPR019786">
    <property type="entry name" value="Zinc_finger_PHD-type_CS"/>
</dbReference>
<dbReference type="CDD" id="cd15489">
    <property type="entry name" value="PHD_SF"/>
    <property type="match status" value="1"/>
</dbReference>
<accession>A0A811PZG1</accession>
<evidence type="ECO:0000313" key="8">
    <source>
        <dbReference type="Proteomes" id="UP000604825"/>
    </source>
</evidence>
<evidence type="ECO:0000256" key="4">
    <source>
        <dbReference type="PROSITE-ProRule" id="PRU00146"/>
    </source>
</evidence>
<sequence>MGDAPAAAAAAASPACASRKRRRGDDGAGLRRVAEIVMVLAAAGEVRGGREPMAAERALAAEAREKLAAAVAEGAVRPKDLFPGEAVRAVVEDLGLNRAKDPAAMGFRPPKASIADRLMLTKRKMEEVKEAPVQSTVSAPQTVVSSGMSEFHGLNGATKFGVGVPRNPPVPSLAATAPLTSTSPATLKPPGSSPVKPVANSSVIPQLHTATSNLKLDKNVSGPLNLARNGATVVHSNKSTLETSARSNVNAVQSSNQMVKNQDTKLVAVQATAGNPVMGHRATPGVAFVPPKPTFVNHNEIAKNVQQFLHQPGNHPSWTPPSTEYMHSRLSCQICKVVIIGTDSVLVCDACERGVHLKCLQQYGNKGVPKAEWHCSACLTQSKGKPLPPKYGKVTRTVVASKAAPPGGGAQLSLQGSAENMAAKGNHQKLAANGNLMKPISTQGGSTAPNSNVLALGAVMAGSQSQLVSTLRSSIVVKAETSSNGKEGTGQPCNTTIQPDVRSSPLNKRLRSDSSLNPADSANDIMHGKHTAEISGAEAKVKSEANSETPVSRDEELVDSSGTSIETEQTKVVASEEKPRAQSTIETDKMKDGETTTNTGTTTDQCSNFGTEEKLSSEATSEAHRITDVKMTSSTGIPVQQSNIATIEEKTQIDAVSDPYPHTIQDMEMGTNNGPPIDQSSSLVAEEKPPEQSSSIGDVCVTANAGIPTDQTQNPNGSTENVVKKSPNRELYKEKSGCNVVSDITQKVTSNGILHPEDKTLFVHEDEAVGCDTSKRRSKLI</sequence>
<keyword evidence="1" id="KW-0479">Metal-binding</keyword>
<dbReference type="InterPro" id="IPR011011">
    <property type="entry name" value="Znf_FYVE_PHD"/>
</dbReference>
<dbReference type="Gene3D" id="3.30.40.10">
    <property type="entry name" value="Zinc/RING finger domain, C3HC4 (zinc finger)"/>
    <property type="match status" value="1"/>
</dbReference>
<feature type="domain" description="PHD-type" evidence="6">
    <location>
        <begin position="329"/>
        <end position="381"/>
    </location>
</feature>
<dbReference type="SMART" id="SM00249">
    <property type="entry name" value="PHD"/>
    <property type="match status" value="1"/>
</dbReference>
<dbReference type="OrthoDB" id="787137at2759"/>
<organism evidence="7 8">
    <name type="scientific">Miscanthus lutarioriparius</name>
    <dbReference type="NCBI Taxonomy" id="422564"/>
    <lineage>
        <taxon>Eukaryota</taxon>
        <taxon>Viridiplantae</taxon>
        <taxon>Streptophyta</taxon>
        <taxon>Embryophyta</taxon>
        <taxon>Tracheophyta</taxon>
        <taxon>Spermatophyta</taxon>
        <taxon>Magnoliopsida</taxon>
        <taxon>Liliopsida</taxon>
        <taxon>Poales</taxon>
        <taxon>Poaceae</taxon>
        <taxon>PACMAD clade</taxon>
        <taxon>Panicoideae</taxon>
        <taxon>Andropogonodae</taxon>
        <taxon>Andropogoneae</taxon>
        <taxon>Saccharinae</taxon>
        <taxon>Miscanthus</taxon>
    </lineage>
</organism>
<dbReference type="Proteomes" id="UP000604825">
    <property type="component" value="Unassembled WGS sequence"/>
</dbReference>
<evidence type="ECO:0000313" key="7">
    <source>
        <dbReference type="EMBL" id="CAD6249700.1"/>
    </source>
</evidence>
<feature type="region of interest" description="Disordered" evidence="5">
    <location>
        <begin position="481"/>
        <end position="622"/>
    </location>
</feature>
<comment type="caution">
    <text evidence="7">The sequence shown here is derived from an EMBL/GenBank/DDBJ whole genome shotgun (WGS) entry which is preliminary data.</text>
</comment>
<dbReference type="PROSITE" id="PS01359">
    <property type="entry name" value="ZF_PHD_1"/>
    <property type="match status" value="1"/>
</dbReference>
<feature type="compositionally biased region" description="Basic and acidic residues" evidence="5">
    <location>
        <begin position="539"/>
        <end position="555"/>
    </location>
</feature>
<dbReference type="InterPro" id="IPR056699">
    <property type="entry name" value="DUF7797"/>
</dbReference>
<evidence type="ECO:0000256" key="3">
    <source>
        <dbReference type="ARBA" id="ARBA00022833"/>
    </source>
</evidence>
<dbReference type="InterPro" id="IPR019787">
    <property type="entry name" value="Znf_PHD-finger"/>
</dbReference>
<dbReference type="PROSITE" id="PS50016">
    <property type="entry name" value="ZF_PHD_2"/>
    <property type="match status" value="1"/>
</dbReference>
<gene>
    <name evidence="7" type="ORF">NCGR_LOCUS33512</name>
</gene>
<dbReference type="Pfam" id="PF25073">
    <property type="entry name" value="DUF7797"/>
    <property type="match status" value="1"/>
</dbReference>
<proteinExistence type="predicted"/>
<dbReference type="GO" id="GO:0008270">
    <property type="term" value="F:zinc ion binding"/>
    <property type="evidence" value="ECO:0007669"/>
    <property type="project" value="UniProtKB-KW"/>
</dbReference>
<evidence type="ECO:0000259" key="6">
    <source>
        <dbReference type="PROSITE" id="PS50016"/>
    </source>
</evidence>
<dbReference type="SUPFAM" id="SSF57903">
    <property type="entry name" value="FYVE/PHD zinc finger"/>
    <property type="match status" value="1"/>
</dbReference>
<evidence type="ECO:0000256" key="2">
    <source>
        <dbReference type="ARBA" id="ARBA00022771"/>
    </source>
</evidence>
<name>A0A811PZG1_9POAL</name>
<feature type="compositionally biased region" description="Polar residues" evidence="5">
    <location>
        <begin position="481"/>
        <end position="498"/>
    </location>
</feature>
<feature type="compositionally biased region" description="Basic and acidic residues" evidence="5">
    <location>
        <begin position="574"/>
        <end position="594"/>
    </location>
</feature>
<dbReference type="PANTHER" id="PTHR47527">
    <property type="entry name" value="RING/FYVE/PHD ZINC FINGER SUPERFAMILY PROTEIN"/>
    <property type="match status" value="1"/>
</dbReference>
<feature type="compositionally biased region" description="Low complexity" evidence="5">
    <location>
        <begin position="1"/>
        <end position="17"/>
    </location>
</feature>
<keyword evidence="2 4" id="KW-0863">Zinc-finger</keyword>
<dbReference type="InterPro" id="IPR001965">
    <property type="entry name" value="Znf_PHD"/>
</dbReference>
<dbReference type="AlphaFoldDB" id="A0A811PZG1"/>
<dbReference type="PANTHER" id="PTHR47527:SF3">
    <property type="entry name" value="RING_FYVE_PHD ZINC FINGER SUPERFAMILY PROTEIN"/>
    <property type="match status" value="1"/>
</dbReference>
<protein>
    <recommendedName>
        <fullName evidence="6">PHD-type domain-containing protein</fullName>
    </recommendedName>
</protein>
<dbReference type="Pfam" id="PF00628">
    <property type="entry name" value="PHD"/>
    <property type="match status" value="1"/>
</dbReference>
<keyword evidence="8" id="KW-1185">Reference proteome</keyword>
<keyword evidence="3" id="KW-0862">Zinc</keyword>
<dbReference type="InterPro" id="IPR013083">
    <property type="entry name" value="Znf_RING/FYVE/PHD"/>
</dbReference>
<reference evidence="7" key="1">
    <citation type="submission" date="2020-10" db="EMBL/GenBank/DDBJ databases">
        <authorList>
            <person name="Han B."/>
            <person name="Lu T."/>
            <person name="Zhao Q."/>
            <person name="Huang X."/>
            <person name="Zhao Y."/>
        </authorList>
    </citation>
    <scope>NUCLEOTIDE SEQUENCE</scope>
</reference>
<dbReference type="EMBL" id="CAJGYO010000008">
    <property type="protein sequence ID" value="CAD6249700.1"/>
    <property type="molecule type" value="Genomic_DNA"/>
</dbReference>
<evidence type="ECO:0000256" key="5">
    <source>
        <dbReference type="SAM" id="MobiDB-lite"/>
    </source>
</evidence>
<feature type="region of interest" description="Disordered" evidence="5">
    <location>
        <begin position="1"/>
        <end position="24"/>
    </location>
</feature>
<feature type="compositionally biased region" description="Polar residues" evidence="5">
    <location>
        <begin position="560"/>
        <end position="572"/>
    </location>
</feature>
<feature type="compositionally biased region" description="Basic and acidic residues" evidence="5">
    <location>
        <begin position="611"/>
        <end position="622"/>
    </location>
</feature>